<dbReference type="PANTHER" id="PTHR47529:SF1">
    <property type="entry name" value="PERIPLASMIC CHAPERONE PPID"/>
    <property type="match status" value="1"/>
</dbReference>
<keyword evidence="5" id="KW-0472">Membrane</keyword>
<dbReference type="InterPro" id="IPR052029">
    <property type="entry name" value="PpiD_chaperone"/>
</dbReference>
<evidence type="ECO:0000256" key="5">
    <source>
        <dbReference type="ARBA" id="ARBA00023136"/>
    </source>
</evidence>
<dbReference type="Proteomes" id="UP000257131">
    <property type="component" value="Unassembled WGS sequence"/>
</dbReference>
<keyword evidence="4" id="KW-1133">Transmembrane helix</keyword>
<evidence type="ECO:0000256" key="4">
    <source>
        <dbReference type="ARBA" id="ARBA00022989"/>
    </source>
</evidence>
<evidence type="ECO:0000256" key="1">
    <source>
        <dbReference type="ARBA" id="ARBA00004401"/>
    </source>
</evidence>
<dbReference type="InterPro" id="IPR027304">
    <property type="entry name" value="Trigger_fact/SurA_dom_sf"/>
</dbReference>
<reference evidence="9 10" key="1">
    <citation type="journal article" date="2017" name="Int. J. Syst. Evol. Microbiol.">
        <title>Rhodosalinus sediminis gen. nov., sp. nov., isolated from marine saltern.</title>
        <authorList>
            <person name="Guo L.Y."/>
            <person name="Ling S.K."/>
            <person name="Li C.M."/>
            <person name="Chen G.J."/>
            <person name="Du Z.J."/>
        </authorList>
    </citation>
    <scope>NUCLEOTIDE SEQUENCE [LARGE SCALE GENOMIC DNA]</scope>
    <source>
        <strain evidence="9 10">WDN1C137</strain>
    </source>
</reference>
<comment type="subcellular location">
    <subcellularLocation>
        <location evidence="1">Cell membrane</location>
        <topology evidence="1">Single-pass type II membrane protein</topology>
    </subcellularLocation>
</comment>
<dbReference type="GO" id="GO:0003755">
    <property type="term" value="F:peptidyl-prolyl cis-trans isomerase activity"/>
    <property type="evidence" value="ECO:0007669"/>
    <property type="project" value="InterPro"/>
</dbReference>
<evidence type="ECO:0000256" key="3">
    <source>
        <dbReference type="ARBA" id="ARBA00022692"/>
    </source>
</evidence>
<evidence type="ECO:0000313" key="9">
    <source>
        <dbReference type="EMBL" id="REC55467.1"/>
    </source>
</evidence>
<keyword evidence="6" id="KW-0143">Chaperone</keyword>
<evidence type="ECO:0000259" key="8">
    <source>
        <dbReference type="Pfam" id="PF13145"/>
    </source>
</evidence>
<gene>
    <name evidence="9" type="ORF">DRV84_11575</name>
</gene>
<dbReference type="EMBL" id="QOHR01000018">
    <property type="protein sequence ID" value="REC55467.1"/>
    <property type="molecule type" value="Genomic_DNA"/>
</dbReference>
<dbReference type="OrthoDB" id="9768393at2"/>
<dbReference type="Pfam" id="PF13145">
    <property type="entry name" value="Rotamase_2"/>
    <property type="match status" value="1"/>
</dbReference>
<dbReference type="SUPFAM" id="SSF109998">
    <property type="entry name" value="Triger factor/SurA peptide-binding domain-like"/>
    <property type="match status" value="1"/>
</dbReference>
<sequence>MAARSGTSRIFVWILLGLLIVGLAGFGATNLTGTVRTVGQVGDQDIAAEDYARALQNELNALTRQRGAAVTFQEAREAGVDQRVLARLILQAALDDEAARLGISVGDAVVARQLAEISAFQGPDGELDREAYRFALENAGLTEAEFEADLRAETTRGILQGAVRAATPAPEPYVETLTEFVGERRSFTWARLGPEALETPVPAPSDAELRAFYEENTDRFMRPETKRITYTWLTPEMIIDEVEVDEAALRDLYEDRAAQYRQPERRLVERLAYPDEAAARAARQAIEAGESSFEAEVEARDLSLSDVDLGDATRRDLGEAADPVFAAGTGAVVGPLPSSLGPALYRVNGRLVAQETTFEEAEPELRDELAADRARRVIANQAESFDDLLAGGATLEELADETDMRLGEIDWHSGMSEGIAAYEAFREAARAVTLDDFPEIEALDGGVFALRLDEVVPPAPAPFEEVAGRATLLWEERETRARLTDQAEEIATGLRAGRSFAGAGLEDATEVEGVTRDGFVEGLSRAALETVFEMERGDVRIVADGASVAILRLDAVAAPDPQAEDIADLRAQIAQQGAAGLADDLLEAYVRDVQSRAGVTLDQAAINAVHANFQ</sequence>
<dbReference type="SUPFAM" id="SSF54534">
    <property type="entry name" value="FKBP-like"/>
    <property type="match status" value="1"/>
</dbReference>
<feature type="domain" description="PpiC" evidence="8">
    <location>
        <begin position="244"/>
        <end position="363"/>
    </location>
</feature>
<accession>A0A3D9BPR8</accession>
<comment type="similarity">
    <text evidence="7">Belongs to the PpiD chaperone family.</text>
</comment>
<evidence type="ECO:0000256" key="2">
    <source>
        <dbReference type="ARBA" id="ARBA00022475"/>
    </source>
</evidence>
<dbReference type="GO" id="GO:0005886">
    <property type="term" value="C:plasma membrane"/>
    <property type="evidence" value="ECO:0007669"/>
    <property type="project" value="UniProtKB-SubCell"/>
</dbReference>
<evidence type="ECO:0000256" key="7">
    <source>
        <dbReference type="ARBA" id="ARBA00038408"/>
    </source>
</evidence>
<name>A0A3D9BPR8_9RHOB</name>
<dbReference type="PANTHER" id="PTHR47529">
    <property type="entry name" value="PEPTIDYL-PROLYL CIS-TRANS ISOMERASE D"/>
    <property type="match status" value="1"/>
</dbReference>
<keyword evidence="3" id="KW-0812">Transmembrane</keyword>
<dbReference type="InterPro" id="IPR000297">
    <property type="entry name" value="PPIase_PpiC"/>
</dbReference>
<protein>
    <submittedName>
        <fullName evidence="9">Peptidylprolyl isomerase</fullName>
    </submittedName>
</protein>
<keyword evidence="10" id="KW-1185">Reference proteome</keyword>
<proteinExistence type="inferred from homology"/>
<evidence type="ECO:0000256" key="6">
    <source>
        <dbReference type="ARBA" id="ARBA00023186"/>
    </source>
</evidence>
<keyword evidence="2" id="KW-1003">Cell membrane</keyword>
<dbReference type="Pfam" id="PF13624">
    <property type="entry name" value="SurA_N_3"/>
    <property type="match status" value="1"/>
</dbReference>
<comment type="caution">
    <text evidence="9">The sequence shown here is derived from an EMBL/GenBank/DDBJ whole genome shotgun (WGS) entry which is preliminary data.</text>
</comment>
<evidence type="ECO:0000313" key="10">
    <source>
        <dbReference type="Proteomes" id="UP000257131"/>
    </source>
</evidence>
<dbReference type="Gene3D" id="1.10.4030.10">
    <property type="entry name" value="Porin chaperone SurA, peptide-binding domain"/>
    <property type="match status" value="1"/>
</dbReference>
<keyword evidence="9" id="KW-0413">Isomerase</keyword>
<organism evidence="9 10">
    <name type="scientific">Rhodosalinus sediminis</name>
    <dbReference type="NCBI Taxonomy" id="1940533"/>
    <lineage>
        <taxon>Bacteria</taxon>
        <taxon>Pseudomonadati</taxon>
        <taxon>Pseudomonadota</taxon>
        <taxon>Alphaproteobacteria</taxon>
        <taxon>Rhodobacterales</taxon>
        <taxon>Paracoccaceae</taxon>
        <taxon>Rhodosalinus</taxon>
    </lineage>
</organism>
<dbReference type="RefSeq" id="WP_115980821.1">
    <property type="nucleotide sequence ID" value="NZ_QOHR01000018.1"/>
</dbReference>
<dbReference type="AlphaFoldDB" id="A0A3D9BPR8"/>